<name>A0ACC5NWI3_9BACT</name>
<dbReference type="EMBL" id="JACHEA010000001">
    <property type="protein sequence ID" value="MBB5338957.1"/>
    <property type="molecule type" value="Genomic_DNA"/>
</dbReference>
<reference evidence="1" key="1">
    <citation type="submission" date="2020-08" db="EMBL/GenBank/DDBJ databases">
        <title>Genomic Encyclopedia of Type Strains, Phase IV (KMG-V): Genome sequencing to study the core and pangenomes of soil and plant-associated prokaryotes.</title>
        <authorList>
            <person name="Whitman W."/>
        </authorList>
    </citation>
    <scope>NUCLEOTIDE SEQUENCE</scope>
    <source>
        <strain evidence="1">M8UP15</strain>
    </source>
</reference>
<accession>A0ACC5NWI3</accession>
<gene>
    <name evidence="1" type="ORF">HDF13_001290</name>
</gene>
<keyword evidence="2" id="KW-1185">Reference proteome</keyword>
<proteinExistence type="predicted"/>
<evidence type="ECO:0000313" key="1">
    <source>
        <dbReference type="EMBL" id="MBB5338957.1"/>
    </source>
</evidence>
<comment type="caution">
    <text evidence="1">The sequence shown here is derived from an EMBL/GenBank/DDBJ whole genome shotgun (WGS) entry which is preliminary data.</text>
</comment>
<sequence>MPHLYSFRSKREGCGDAARVGYSASGHDGSLYRVYSLRDK</sequence>
<protein>
    <submittedName>
        <fullName evidence="1">Uncharacterized protein</fullName>
    </submittedName>
</protein>
<organism evidence="1 2">
    <name type="scientific">Tunturiibacter gelidiferens</name>
    <dbReference type="NCBI Taxonomy" id="3069689"/>
    <lineage>
        <taxon>Bacteria</taxon>
        <taxon>Pseudomonadati</taxon>
        <taxon>Acidobacteriota</taxon>
        <taxon>Terriglobia</taxon>
        <taxon>Terriglobales</taxon>
        <taxon>Acidobacteriaceae</taxon>
        <taxon>Tunturiibacter</taxon>
    </lineage>
</organism>
<dbReference type="Proteomes" id="UP000569005">
    <property type="component" value="Unassembled WGS sequence"/>
</dbReference>
<evidence type="ECO:0000313" key="2">
    <source>
        <dbReference type="Proteomes" id="UP000569005"/>
    </source>
</evidence>